<dbReference type="AlphaFoldDB" id="A0A1Y5S779"/>
<dbReference type="GO" id="GO:0008519">
    <property type="term" value="F:ammonium channel activity"/>
    <property type="evidence" value="ECO:0007669"/>
    <property type="project" value="InterPro"/>
</dbReference>
<dbReference type="RefSeq" id="WP_085848118.1">
    <property type="nucleotide sequence ID" value="NZ_FNZV01000008.1"/>
</dbReference>
<proteinExistence type="inferred from homology"/>
<feature type="domain" description="Ammonium transporter AmtB-like" evidence="10">
    <location>
        <begin position="42"/>
        <end position="433"/>
    </location>
</feature>
<feature type="chain" id="PRO_5011012058" description="Ammonium transporter" evidence="9">
    <location>
        <begin position="23"/>
        <end position="439"/>
    </location>
</feature>
<dbReference type="NCBIfam" id="TIGR03644">
    <property type="entry name" value="marine_trans_1"/>
    <property type="match status" value="1"/>
</dbReference>
<evidence type="ECO:0000256" key="3">
    <source>
        <dbReference type="ARBA" id="ARBA00022448"/>
    </source>
</evidence>
<feature type="transmembrane region" description="Helical" evidence="8">
    <location>
        <begin position="160"/>
        <end position="177"/>
    </location>
</feature>
<evidence type="ECO:0000313" key="11">
    <source>
        <dbReference type="EMBL" id="SLN31720.1"/>
    </source>
</evidence>
<organism evidence="11 12">
    <name type="scientific">Pacificibacter marinus</name>
    <dbReference type="NCBI Taxonomy" id="658057"/>
    <lineage>
        <taxon>Bacteria</taxon>
        <taxon>Pseudomonadati</taxon>
        <taxon>Pseudomonadota</taxon>
        <taxon>Alphaproteobacteria</taxon>
        <taxon>Rhodobacterales</taxon>
        <taxon>Roseobacteraceae</taxon>
        <taxon>Pacificibacter</taxon>
    </lineage>
</organism>
<evidence type="ECO:0000259" key="10">
    <source>
        <dbReference type="Pfam" id="PF00909"/>
    </source>
</evidence>
<feature type="transmembrane region" description="Helical" evidence="8">
    <location>
        <begin position="77"/>
        <end position="96"/>
    </location>
</feature>
<feature type="transmembrane region" description="Helical" evidence="8">
    <location>
        <begin position="381"/>
        <end position="406"/>
    </location>
</feature>
<sequence length="439" mass="46085">MKLTKLIPASLVASALPAVAFAQDAAEVAPDINPYIFTTLLFLIGGFLVFWMAAGFAMLEAGLVRSKNVATQLTKNISLFAIASIMYWLIGYGIMYPGEWVIEGVMGPWFAITSLEPVGLATADAALDYASGASDFFFQLMFCATTASIVSGTLAERIKLWPFLIFTTVLTGIIYPIEASWQWGGGFLSEMGFSDFAGSTLVHAAGGFAALAGAIVLGPRIGKYKDGKTVPMPGSNLALATLGTFILWLGWFGFNGGSQLAAGTVGDITDVSRIFANTNMAAAAGAVAALILTQVTYGKVDLTMILNGALAGLVSITAEPLMPSLFMSLVIGGIGGVIVVYAVPMLDKMKIDDVVGAIPVHLIAGIWGTMAVPLTNDGTSFVTQAIGIIAIGAFVFITSLVVWLILKAFGGIRVSEESEIMGLDKAELGMEAYPEFYKG</sequence>
<evidence type="ECO:0000256" key="9">
    <source>
        <dbReference type="SAM" id="SignalP"/>
    </source>
</evidence>
<comment type="subcellular location">
    <subcellularLocation>
        <location evidence="8">Cell membrane</location>
        <topology evidence="8">Multi-pass membrane protein</topology>
    </subcellularLocation>
    <subcellularLocation>
        <location evidence="1">Membrane</location>
        <topology evidence="1">Multi-pass membrane protein</topology>
    </subcellularLocation>
</comment>
<dbReference type="Proteomes" id="UP000193307">
    <property type="component" value="Unassembled WGS sequence"/>
</dbReference>
<dbReference type="InterPro" id="IPR018047">
    <property type="entry name" value="Ammonium_transpt_CS"/>
</dbReference>
<keyword evidence="6 8" id="KW-0472">Membrane</keyword>
<evidence type="ECO:0000256" key="1">
    <source>
        <dbReference type="ARBA" id="ARBA00004141"/>
    </source>
</evidence>
<protein>
    <recommendedName>
        <fullName evidence="8">Ammonium transporter</fullName>
    </recommendedName>
</protein>
<dbReference type="InterPro" id="IPR029020">
    <property type="entry name" value="Ammonium/urea_transptr"/>
</dbReference>
<evidence type="ECO:0000256" key="2">
    <source>
        <dbReference type="ARBA" id="ARBA00005887"/>
    </source>
</evidence>
<dbReference type="Gene3D" id="1.10.3430.10">
    <property type="entry name" value="Ammonium transporter AmtB like domains"/>
    <property type="match status" value="1"/>
</dbReference>
<dbReference type="STRING" id="658057.SAMN04488032_10884"/>
<evidence type="ECO:0000256" key="8">
    <source>
        <dbReference type="RuleBase" id="RU362002"/>
    </source>
</evidence>
<dbReference type="PANTHER" id="PTHR11730">
    <property type="entry name" value="AMMONIUM TRANSPORTER"/>
    <property type="match status" value="1"/>
</dbReference>
<feature type="transmembrane region" description="Helical" evidence="8">
    <location>
        <begin position="32"/>
        <end position="56"/>
    </location>
</feature>
<gene>
    <name evidence="11" type="primary">nrgA_1</name>
    <name evidence="11" type="ORF">PAM7971_01224</name>
</gene>
<feature type="transmembrane region" description="Helical" evidence="8">
    <location>
        <begin position="136"/>
        <end position="155"/>
    </location>
</feature>
<keyword evidence="3 8" id="KW-0813">Transport</keyword>
<feature type="signal peptide" evidence="9">
    <location>
        <begin position="1"/>
        <end position="22"/>
    </location>
</feature>
<evidence type="ECO:0000256" key="5">
    <source>
        <dbReference type="ARBA" id="ARBA00022989"/>
    </source>
</evidence>
<dbReference type="InterPro" id="IPR019879">
    <property type="entry name" value="Ammonium_transptr_marine"/>
</dbReference>
<evidence type="ECO:0000256" key="7">
    <source>
        <dbReference type="ARBA" id="ARBA00023177"/>
    </source>
</evidence>
<dbReference type="PANTHER" id="PTHR11730:SF62">
    <property type="entry name" value="AMMONIUM TRANSPORTER SLL1017-RELATED"/>
    <property type="match status" value="1"/>
</dbReference>
<dbReference type="GO" id="GO:0097272">
    <property type="term" value="P:ammonium homeostasis"/>
    <property type="evidence" value="ECO:0007669"/>
    <property type="project" value="TreeGrafter"/>
</dbReference>
<keyword evidence="12" id="KW-1185">Reference proteome</keyword>
<evidence type="ECO:0000256" key="4">
    <source>
        <dbReference type="ARBA" id="ARBA00022692"/>
    </source>
</evidence>
<reference evidence="11 12" key="1">
    <citation type="submission" date="2017-03" db="EMBL/GenBank/DDBJ databases">
        <authorList>
            <person name="Afonso C.L."/>
            <person name="Miller P.J."/>
            <person name="Scott M.A."/>
            <person name="Spackman E."/>
            <person name="Goraichik I."/>
            <person name="Dimitrov K.M."/>
            <person name="Suarez D.L."/>
            <person name="Swayne D.E."/>
        </authorList>
    </citation>
    <scope>NUCLEOTIDE SEQUENCE [LARGE SCALE GENOMIC DNA]</scope>
    <source>
        <strain evidence="11 12">CECT 7971</strain>
    </source>
</reference>
<dbReference type="NCBIfam" id="TIGR00836">
    <property type="entry name" value="amt"/>
    <property type="match status" value="1"/>
</dbReference>
<feature type="transmembrane region" description="Helical" evidence="8">
    <location>
        <begin position="355"/>
        <end position="375"/>
    </location>
</feature>
<keyword evidence="9" id="KW-0732">Signal</keyword>
<dbReference type="EMBL" id="FWFW01000003">
    <property type="protein sequence ID" value="SLN31720.1"/>
    <property type="molecule type" value="Genomic_DNA"/>
</dbReference>
<feature type="transmembrane region" description="Helical" evidence="8">
    <location>
        <begin position="237"/>
        <end position="254"/>
    </location>
</feature>
<accession>A0A1Y5S779</accession>
<evidence type="ECO:0000313" key="12">
    <source>
        <dbReference type="Proteomes" id="UP000193307"/>
    </source>
</evidence>
<comment type="similarity">
    <text evidence="2 8">Belongs to the ammonia transporter channel (TC 1.A.11.2) family.</text>
</comment>
<dbReference type="InterPro" id="IPR001905">
    <property type="entry name" value="Ammonium_transpt"/>
</dbReference>
<dbReference type="Pfam" id="PF00909">
    <property type="entry name" value="Ammonium_transp"/>
    <property type="match status" value="1"/>
</dbReference>
<dbReference type="InterPro" id="IPR024041">
    <property type="entry name" value="NH4_transpt_AmtB-like_dom"/>
</dbReference>
<name>A0A1Y5S779_9RHOB</name>
<dbReference type="PROSITE" id="PS01219">
    <property type="entry name" value="AMMONIUM_TRANSP"/>
    <property type="match status" value="1"/>
</dbReference>
<evidence type="ECO:0000256" key="6">
    <source>
        <dbReference type="ARBA" id="ARBA00023136"/>
    </source>
</evidence>
<feature type="transmembrane region" description="Helical" evidence="8">
    <location>
        <begin position="274"/>
        <end position="293"/>
    </location>
</feature>
<feature type="transmembrane region" description="Helical" evidence="8">
    <location>
        <begin position="197"/>
        <end position="217"/>
    </location>
</feature>
<keyword evidence="5 8" id="KW-1133">Transmembrane helix</keyword>
<feature type="transmembrane region" description="Helical" evidence="8">
    <location>
        <begin position="300"/>
        <end position="318"/>
    </location>
</feature>
<feature type="transmembrane region" description="Helical" evidence="8">
    <location>
        <begin position="324"/>
        <end position="343"/>
    </location>
</feature>
<dbReference type="OrthoDB" id="9814202at2"/>
<dbReference type="SUPFAM" id="SSF111352">
    <property type="entry name" value="Ammonium transporter"/>
    <property type="match status" value="1"/>
</dbReference>
<keyword evidence="7 8" id="KW-0924">Ammonia transport</keyword>
<keyword evidence="4 8" id="KW-0812">Transmembrane</keyword>
<dbReference type="GO" id="GO:0005886">
    <property type="term" value="C:plasma membrane"/>
    <property type="evidence" value="ECO:0007669"/>
    <property type="project" value="UniProtKB-SubCell"/>
</dbReference>